<evidence type="ECO:0000256" key="2">
    <source>
        <dbReference type="SAM" id="SignalP"/>
    </source>
</evidence>
<feature type="signal peptide" evidence="2">
    <location>
        <begin position="1"/>
        <end position="21"/>
    </location>
</feature>
<accession>A0A7R9MGP2</accession>
<dbReference type="Proteomes" id="UP000728032">
    <property type="component" value="Unassembled WGS sequence"/>
</dbReference>
<dbReference type="AlphaFoldDB" id="A0A7R9MGP2"/>
<keyword evidence="4" id="KW-1185">Reference proteome</keyword>
<keyword evidence="1" id="KW-0812">Transmembrane</keyword>
<gene>
    <name evidence="3" type="ORF">ONB1V03_LOCUS16480</name>
</gene>
<keyword evidence="1" id="KW-0472">Membrane</keyword>
<evidence type="ECO:0008006" key="5">
    <source>
        <dbReference type="Google" id="ProtNLM"/>
    </source>
</evidence>
<dbReference type="EMBL" id="OC933537">
    <property type="protein sequence ID" value="CAD7659909.1"/>
    <property type="molecule type" value="Genomic_DNA"/>
</dbReference>
<organism evidence="3">
    <name type="scientific">Oppiella nova</name>
    <dbReference type="NCBI Taxonomy" id="334625"/>
    <lineage>
        <taxon>Eukaryota</taxon>
        <taxon>Metazoa</taxon>
        <taxon>Ecdysozoa</taxon>
        <taxon>Arthropoda</taxon>
        <taxon>Chelicerata</taxon>
        <taxon>Arachnida</taxon>
        <taxon>Acari</taxon>
        <taxon>Acariformes</taxon>
        <taxon>Sarcoptiformes</taxon>
        <taxon>Oribatida</taxon>
        <taxon>Brachypylina</taxon>
        <taxon>Oppioidea</taxon>
        <taxon>Oppiidae</taxon>
        <taxon>Oppiella</taxon>
    </lineage>
</organism>
<proteinExistence type="predicted"/>
<feature type="chain" id="PRO_5036211533" description="NADH dehydrogenase subunit 6" evidence="2">
    <location>
        <begin position="22"/>
        <end position="111"/>
    </location>
</feature>
<evidence type="ECO:0000256" key="1">
    <source>
        <dbReference type="SAM" id="Phobius"/>
    </source>
</evidence>
<keyword evidence="2" id="KW-0732">Signal</keyword>
<name>A0A7R9MGP2_9ACAR</name>
<reference evidence="3" key="1">
    <citation type="submission" date="2020-11" db="EMBL/GenBank/DDBJ databases">
        <authorList>
            <person name="Tran Van P."/>
        </authorList>
    </citation>
    <scope>NUCLEOTIDE SEQUENCE</scope>
</reference>
<feature type="transmembrane region" description="Helical" evidence="1">
    <location>
        <begin position="62"/>
        <end position="86"/>
    </location>
</feature>
<evidence type="ECO:0000313" key="4">
    <source>
        <dbReference type="Proteomes" id="UP000728032"/>
    </source>
</evidence>
<keyword evidence="1" id="KW-1133">Transmembrane helix</keyword>
<protein>
    <recommendedName>
        <fullName evidence="5">NADH dehydrogenase subunit 6</fullName>
    </recommendedName>
</protein>
<evidence type="ECO:0000313" key="3">
    <source>
        <dbReference type="EMBL" id="CAD7659909.1"/>
    </source>
</evidence>
<sequence>MDCKMRSILVLALIITPLLLGITCNTIAPYQPSTTAPPTYGPTRGTDYNKVVDMMEAMMSWLSHWVIVFYVTCLVVIILFVVIHCLHNPHLMENLLRTVMPSTMNRANNVI</sequence>
<dbReference type="EMBL" id="CAJPVJ010018712">
    <property type="protein sequence ID" value="CAG2177047.1"/>
    <property type="molecule type" value="Genomic_DNA"/>
</dbReference>